<dbReference type="RefSeq" id="XP_016224643.1">
    <property type="nucleotide sequence ID" value="XM_016368855.1"/>
</dbReference>
<accession>A0A0D1ZH18</accession>
<dbReference type="SUPFAM" id="SSF81338">
    <property type="entry name" value="Aquaporin-like"/>
    <property type="match status" value="1"/>
</dbReference>
<evidence type="ECO:0000256" key="6">
    <source>
        <dbReference type="ARBA" id="ARBA00023136"/>
    </source>
</evidence>
<organism evidence="9 10">
    <name type="scientific">Exophiala mesophila</name>
    <name type="common">Black yeast-like fungus</name>
    <dbReference type="NCBI Taxonomy" id="212818"/>
    <lineage>
        <taxon>Eukaryota</taxon>
        <taxon>Fungi</taxon>
        <taxon>Dikarya</taxon>
        <taxon>Ascomycota</taxon>
        <taxon>Pezizomycotina</taxon>
        <taxon>Eurotiomycetes</taxon>
        <taxon>Chaetothyriomycetidae</taxon>
        <taxon>Chaetothyriales</taxon>
        <taxon>Herpotrichiellaceae</taxon>
        <taxon>Exophiala</taxon>
    </lineage>
</organism>
<evidence type="ECO:0008006" key="11">
    <source>
        <dbReference type="Google" id="ProtNLM"/>
    </source>
</evidence>
<dbReference type="GO" id="GO:0015250">
    <property type="term" value="F:water channel activity"/>
    <property type="evidence" value="ECO:0007669"/>
    <property type="project" value="TreeGrafter"/>
</dbReference>
<protein>
    <recommendedName>
        <fullName evidence="11">Aquaporin</fullName>
    </recommendedName>
</protein>
<feature type="compositionally biased region" description="Polar residues" evidence="7">
    <location>
        <begin position="1"/>
        <end position="11"/>
    </location>
</feature>
<feature type="compositionally biased region" description="Polar residues" evidence="7">
    <location>
        <begin position="84"/>
        <end position="119"/>
    </location>
</feature>
<dbReference type="PANTHER" id="PTHR43829:SF24">
    <property type="entry name" value="MIP AQUAPORIN (EUROFUNG)"/>
    <property type="match status" value="1"/>
</dbReference>
<dbReference type="Gene3D" id="1.20.1080.10">
    <property type="entry name" value="Glycerol uptake facilitator protein"/>
    <property type="match status" value="1"/>
</dbReference>
<feature type="compositionally biased region" description="Polar residues" evidence="7">
    <location>
        <begin position="40"/>
        <end position="54"/>
    </location>
</feature>
<name>A0A0D1ZH18_EXOME</name>
<evidence type="ECO:0000256" key="4">
    <source>
        <dbReference type="ARBA" id="ARBA00022692"/>
    </source>
</evidence>
<evidence type="ECO:0000313" key="9">
    <source>
        <dbReference type="EMBL" id="KIV93069.1"/>
    </source>
</evidence>
<dbReference type="Pfam" id="PF00230">
    <property type="entry name" value="MIP"/>
    <property type="match status" value="1"/>
</dbReference>
<evidence type="ECO:0000256" key="1">
    <source>
        <dbReference type="ARBA" id="ARBA00004141"/>
    </source>
</evidence>
<dbReference type="InterPro" id="IPR023271">
    <property type="entry name" value="Aquaporin-like"/>
</dbReference>
<dbReference type="OMA" id="RIDWHNL"/>
<comment type="subcellular location">
    <subcellularLocation>
        <location evidence="1">Membrane</location>
        <topology evidence="1">Multi-pass membrane protein</topology>
    </subcellularLocation>
</comment>
<evidence type="ECO:0000256" key="3">
    <source>
        <dbReference type="ARBA" id="ARBA00022448"/>
    </source>
</evidence>
<feature type="compositionally biased region" description="Polar residues" evidence="7">
    <location>
        <begin position="141"/>
        <end position="155"/>
    </location>
</feature>
<dbReference type="HOGENOM" id="CLU_020019_2_1_1"/>
<evidence type="ECO:0000313" key="10">
    <source>
        <dbReference type="Proteomes" id="UP000054302"/>
    </source>
</evidence>
<keyword evidence="3" id="KW-0813">Transport</keyword>
<dbReference type="GeneID" id="27322159"/>
<sequence length="616" mass="66786">MSQQGNSSIGSPRTDPKDKSRRLPARQDSYSLAGPKRPSYQRTTTSRSRGNSLPSVAEHNTSDDPTQQTIWGLAAPLPHIQRPGMQSTRTRTGTDSSLHPQPSKHSSSLKSFKTPQSTPAAPEAVQPSAPTGTALAPQIEVTPSRNANSKNTRAQPATRPRPSADTEPVSPSLDLLRHATTARISTYRPEDAHAHVPLPSGAVVSTDANQRRQNLSREHVSAHDQATSPIASAEFPQSEPHHTYDSALNRTTNLVGDDHGLDGNLSDYDIVESGRRRMQQFADTASRDSGVARPTAIDWEEYNQVDEQSDGTNRPFFNSWGAIRHRFRQPFAEWLGTLVFMIIGLSGSIVHMTARDEYGDLLTAYLAWGLGVMLGIYMAGGVSGAHLNPAISIVLSIFRGFPWSLCVQYMVAQMLGAVMASAIVYGLYRDAILDYAAHDVVRAGPAFYTQPRDGLSNASAFFTEFAATAIAAGSILALGDESNAPPGAGMHAFIIGLLITAECMAFSYNTGTALNPARDLGPRLIVWAAGFGSQVITLRSWWFIWGPWCGTISGGIFGAWVYDVFIFTGGESPVNYPADSSALELFKCWRLTDRSNRTIEGKEGDLQVKPDSYSFA</sequence>
<evidence type="ECO:0000256" key="5">
    <source>
        <dbReference type="ARBA" id="ARBA00022989"/>
    </source>
</evidence>
<keyword evidence="6 8" id="KW-0472">Membrane</keyword>
<dbReference type="Proteomes" id="UP000054302">
    <property type="component" value="Unassembled WGS sequence"/>
</dbReference>
<feature type="transmembrane region" description="Helical" evidence="8">
    <location>
        <begin position="490"/>
        <end position="508"/>
    </location>
</feature>
<dbReference type="OrthoDB" id="3222at2759"/>
<evidence type="ECO:0000256" key="2">
    <source>
        <dbReference type="ARBA" id="ARBA00006175"/>
    </source>
</evidence>
<dbReference type="InterPro" id="IPR000425">
    <property type="entry name" value="MIP"/>
</dbReference>
<evidence type="ECO:0000256" key="7">
    <source>
        <dbReference type="SAM" id="MobiDB-lite"/>
    </source>
</evidence>
<feature type="transmembrane region" description="Helical" evidence="8">
    <location>
        <begin position="407"/>
        <end position="428"/>
    </location>
</feature>
<dbReference type="GO" id="GO:0015254">
    <property type="term" value="F:glycerol channel activity"/>
    <property type="evidence" value="ECO:0007669"/>
    <property type="project" value="TreeGrafter"/>
</dbReference>
<feature type="region of interest" description="Disordered" evidence="7">
    <location>
        <begin position="1"/>
        <end position="227"/>
    </location>
</feature>
<dbReference type="PANTHER" id="PTHR43829">
    <property type="entry name" value="AQUAPORIN OR AQUAGLYCEROPORIN RELATED"/>
    <property type="match status" value="1"/>
</dbReference>
<keyword evidence="4 8" id="KW-0812">Transmembrane</keyword>
<dbReference type="NCBIfam" id="TIGR00861">
    <property type="entry name" value="MIP"/>
    <property type="match status" value="1"/>
</dbReference>
<evidence type="ECO:0000256" key="8">
    <source>
        <dbReference type="SAM" id="Phobius"/>
    </source>
</evidence>
<dbReference type="InterPro" id="IPR050363">
    <property type="entry name" value="MIP/Aquaporin"/>
</dbReference>
<feature type="transmembrane region" description="Helical" evidence="8">
    <location>
        <begin position="334"/>
        <end position="353"/>
    </location>
</feature>
<proteinExistence type="inferred from homology"/>
<gene>
    <name evidence="9" type="ORF">PV10_04314</name>
</gene>
<dbReference type="EMBL" id="KN847522">
    <property type="protein sequence ID" value="KIV93069.1"/>
    <property type="molecule type" value="Genomic_DNA"/>
</dbReference>
<dbReference type="PRINTS" id="PR00783">
    <property type="entry name" value="MINTRINSICP"/>
</dbReference>
<dbReference type="AlphaFoldDB" id="A0A0D1ZH18"/>
<feature type="transmembrane region" description="Helical" evidence="8">
    <location>
        <begin position="542"/>
        <end position="562"/>
    </location>
</feature>
<comment type="similarity">
    <text evidence="2">Belongs to the MIP/aquaporin (TC 1.A.8) family.</text>
</comment>
<dbReference type="GO" id="GO:0005886">
    <property type="term" value="C:plasma membrane"/>
    <property type="evidence" value="ECO:0007669"/>
    <property type="project" value="TreeGrafter"/>
</dbReference>
<feature type="transmembrane region" description="Helical" evidence="8">
    <location>
        <begin position="365"/>
        <end position="387"/>
    </location>
</feature>
<keyword evidence="5 8" id="KW-1133">Transmembrane helix</keyword>
<dbReference type="STRING" id="212818.A0A0D1ZH18"/>
<reference evidence="9 10" key="1">
    <citation type="submission" date="2015-01" db="EMBL/GenBank/DDBJ databases">
        <title>The Genome Sequence of Exophiala mesophila CBS40295.</title>
        <authorList>
            <consortium name="The Broad Institute Genomics Platform"/>
            <person name="Cuomo C."/>
            <person name="de Hoog S."/>
            <person name="Gorbushina A."/>
            <person name="Stielow B."/>
            <person name="Teixiera M."/>
            <person name="Abouelleil A."/>
            <person name="Chapman S.B."/>
            <person name="Priest M."/>
            <person name="Young S.K."/>
            <person name="Wortman J."/>
            <person name="Nusbaum C."/>
            <person name="Birren B."/>
        </authorList>
    </citation>
    <scope>NUCLEOTIDE SEQUENCE [LARGE SCALE GENOMIC DNA]</scope>
    <source>
        <strain evidence="9 10">CBS 40295</strain>
    </source>
</reference>
<keyword evidence="10" id="KW-1185">Reference proteome</keyword>
<dbReference type="CDD" id="cd00333">
    <property type="entry name" value="MIP"/>
    <property type="match status" value="1"/>
</dbReference>
<feature type="transmembrane region" description="Helical" evidence="8">
    <location>
        <begin position="458"/>
        <end position="478"/>
    </location>
</feature>
<dbReference type="VEuPathDB" id="FungiDB:PV10_04314"/>